<dbReference type="EMBL" id="JAUSUQ010000001">
    <property type="protein sequence ID" value="MDQ0337308.1"/>
    <property type="molecule type" value="Genomic_DNA"/>
</dbReference>
<evidence type="ECO:0000259" key="15">
    <source>
        <dbReference type="SMART" id="SM00904"/>
    </source>
</evidence>
<name>A0ABU0CMI7_9BACI</name>
<evidence type="ECO:0000256" key="13">
    <source>
        <dbReference type="ARBA" id="ARBA00049494"/>
    </source>
</evidence>
<evidence type="ECO:0000256" key="8">
    <source>
        <dbReference type="ARBA" id="ARBA00022777"/>
    </source>
</evidence>
<dbReference type="Proteomes" id="UP001232445">
    <property type="component" value="Unassembled WGS sequence"/>
</dbReference>
<feature type="domain" description="Riboflavin kinase" evidence="15">
    <location>
        <begin position="185"/>
        <end position="311"/>
    </location>
</feature>
<dbReference type="SUPFAM" id="SSF82114">
    <property type="entry name" value="Riboflavin kinase-like"/>
    <property type="match status" value="1"/>
</dbReference>
<evidence type="ECO:0000256" key="2">
    <source>
        <dbReference type="ARBA" id="ARBA00005201"/>
    </source>
</evidence>
<evidence type="ECO:0000256" key="9">
    <source>
        <dbReference type="ARBA" id="ARBA00022827"/>
    </source>
</evidence>
<proteinExistence type="inferred from homology"/>
<dbReference type="InterPro" id="IPR002606">
    <property type="entry name" value="Riboflavin_kinase_bac"/>
</dbReference>
<keyword evidence="4 14" id="KW-0288">FMN</keyword>
<dbReference type="RefSeq" id="WP_307334278.1">
    <property type="nucleotide sequence ID" value="NZ_JAUSUQ010000001.1"/>
</dbReference>
<comment type="pathway">
    <text evidence="2 14">Cofactor biosynthesis; FMN biosynthesis; FMN from riboflavin (ATP route): step 1/1.</text>
</comment>
<comment type="similarity">
    <text evidence="14">Belongs to the ribF family.</text>
</comment>
<keyword evidence="6 14" id="KW-0548">Nucleotidyltransferase</keyword>
<keyword evidence="3 14" id="KW-0285">Flavoprotein</keyword>
<dbReference type="InterPro" id="IPR014729">
    <property type="entry name" value="Rossmann-like_a/b/a_fold"/>
</dbReference>
<comment type="pathway">
    <text evidence="1 14">Cofactor biosynthesis; FAD biosynthesis; FAD from FMN: step 1/1.</text>
</comment>
<evidence type="ECO:0000256" key="11">
    <source>
        <dbReference type="ARBA" id="ARBA00023268"/>
    </source>
</evidence>
<dbReference type="InterPro" id="IPR023468">
    <property type="entry name" value="Riboflavin_kinase"/>
</dbReference>
<evidence type="ECO:0000313" key="17">
    <source>
        <dbReference type="Proteomes" id="UP001232445"/>
    </source>
</evidence>
<dbReference type="EC" id="2.7.1.26" evidence="14"/>
<keyword evidence="11" id="KW-0511">Multifunctional enzyme</keyword>
<dbReference type="Gene3D" id="2.40.30.30">
    <property type="entry name" value="Riboflavin kinase-like"/>
    <property type="match status" value="1"/>
</dbReference>
<dbReference type="PANTHER" id="PTHR22749">
    <property type="entry name" value="RIBOFLAVIN KINASE/FMN ADENYLYLTRANSFERASE"/>
    <property type="match status" value="1"/>
</dbReference>
<evidence type="ECO:0000256" key="7">
    <source>
        <dbReference type="ARBA" id="ARBA00022741"/>
    </source>
</evidence>
<reference evidence="16 17" key="1">
    <citation type="submission" date="2023-07" db="EMBL/GenBank/DDBJ databases">
        <title>Genomic Encyclopedia of Type Strains, Phase IV (KMG-IV): sequencing the most valuable type-strain genomes for metagenomic binning, comparative biology and taxonomic classification.</title>
        <authorList>
            <person name="Goeker M."/>
        </authorList>
    </citation>
    <scope>NUCLEOTIDE SEQUENCE [LARGE SCALE GENOMIC DNA]</scope>
    <source>
        <strain evidence="16 17">DSM 17740</strain>
    </source>
</reference>
<comment type="catalytic activity">
    <reaction evidence="13 14">
        <text>FMN + ATP + H(+) = FAD + diphosphate</text>
        <dbReference type="Rhea" id="RHEA:17237"/>
        <dbReference type="ChEBI" id="CHEBI:15378"/>
        <dbReference type="ChEBI" id="CHEBI:30616"/>
        <dbReference type="ChEBI" id="CHEBI:33019"/>
        <dbReference type="ChEBI" id="CHEBI:57692"/>
        <dbReference type="ChEBI" id="CHEBI:58210"/>
        <dbReference type="EC" id="2.7.7.2"/>
    </reaction>
</comment>
<evidence type="ECO:0000256" key="5">
    <source>
        <dbReference type="ARBA" id="ARBA00022679"/>
    </source>
</evidence>
<organism evidence="16 17">
    <name type="scientific">Caldalkalibacillus uzonensis</name>
    <dbReference type="NCBI Taxonomy" id="353224"/>
    <lineage>
        <taxon>Bacteria</taxon>
        <taxon>Bacillati</taxon>
        <taxon>Bacillota</taxon>
        <taxon>Bacilli</taxon>
        <taxon>Bacillales</taxon>
        <taxon>Bacillaceae</taxon>
        <taxon>Caldalkalibacillus</taxon>
    </lineage>
</organism>
<dbReference type="PANTHER" id="PTHR22749:SF6">
    <property type="entry name" value="RIBOFLAVIN KINASE"/>
    <property type="match status" value="1"/>
</dbReference>
<evidence type="ECO:0000256" key="3">
    <source>
        <dbReference type="ARBA" id="ARBA00022630"/>
    </source>
</evidence>
<dbReference type="GO" id="GO:0003919">
    <property type="term" value="F:FMN adenylyltransferase activity"/>
    <property type="evidence" value="ECO:0007669"/>
    <property type="project" value="UniProtKB-EC"/>
</dbReference>
<sequence length="316" mass="34883">MRVYQITHPSDLKEKPAPASVALGNFDGVHLGHQAVIRQAVRRADEQGICSAVMTFYPHPKEVLGLVKMPAYLTPLPDKLDVLAGLGLDAAYVVQFTPALSMLSPAQFIEQYIVGLNIKQVVTGFDFHFGHKGAGDIHTLERWSGEQADFAVDVVPKVKQDEQKISSSLIRSLLNEGDVAQVRALLGRSYHIAGKVVHGDKRGRTIGFPTANLEPLYPYVIPRYGVYAVYATCGQERYPGVANVGRKPTFQQAEAQISIEVYLFGFNGDLYGETLTVEFIDFLRPERKFESASALQTQIKCDVQKAQSILMDSTNI</sequence>
<accession>A0ABU0CMI7</accession>
<protein>
    <recommendedName>
        <fullName evidence="14">Riboflavin biosynthesis protein</fullName>
    </recommendedName>
    <domain>
        <recommendedName>
            <fullName evidence="14">Riboflavin kinase</fullName>
            <ecNumber evidence="14">2.7.1.26</ecNumber>
        </recommendedName>
        <alternativeName>
            <fullName evidence="14">Flavokinase</fullName>
        </alternativeName>
    </domain>
    <domain>
        <recommendedName>
            <fullName evidence="14">FMN adenylyltransferase</fullName>
            <ecNumber evidence="14">2.7.7.2</ecNumber>
        </recommendedName>
        <alternativeName>
            <fullName evidence="14">FAD pyrophosphorylase</fullName>
        </alternativeName>
        <alternativeName>
            <fullName evidence="14">FAD synthase</fullName>
        </alternativeName>
    </domain>
</protein>
<dbReference type="NCBIfam" id="TIGR00083">
    <property type="entry name" value="ribF"/>
    <property type="match status" value="1"/>
</dbReference>
<gene>
    <name evidence="16" type="ORF">J2S00_000078</name>
</gene>
<keyword evidence="5 14" id="KW-0808">Transferase</keyword>
<evidence type="ECO:0000256" key="14">
    <source>
        <dbReference type="PIRNR" id="PIRNR004491"/>
    </source>
</evidence>
<dbReference type="InterPro" id="IPR023465">
    <property type="entry name" value="Riboflavin_kinase_dom_sf"/>
</dbReference>
<evidence type="ECO:0000256" key="12">
    <source>
        <dbReference type="ARBA" id="ARBA00047880"/>
    </source>
</evidence>
<evidence type="ECO:0000313" key="16">
    <source>
        <dbReference type="EMBL" id="MDQ0337308.1"/>
    </source>
</evidence>
<comment type="caution">
    <text evidence="16">The sequence shown here is derived from an EMBL/GenBank/DDBJ whole genome shotgun (WGS) entry which is preliminary data.</text>
</comment>
<dbReference type="SMART" id="SM00904">
    <property type="entry name" value="Flavokinase"/>
    <property type="match status" value="1"/>
</dbReference>
<dbReference type="Pfam" id="PF01687">
    <property type="entry name" value="Flavokinase"/>
    <property type="match status" value="1"/>
</dbReference>
<dbReference type="InterPro" id="IPR015865">
    <property type="entry name" value="Riboflavin_kinase_bac/euk"/>
</dbReference>
<dbReference type="GO" id="GO:0008531">
    <property type="term" value="F:riboflavin kinase activity"/>
    <property type="evidence" value="ECO:0007669"/>
    <property type="project" value="UniProtKB-EC"/>
</dbReference>
<dbReference type="Pfam" id="PF06574">
    <property type="entry name" value="FAD_syn"/>
    <property type="match status" value="1"/>
</dbReference>
<keyword evidence="8 14" id="KW-0418">Kinase</keyword>
<keyword evidence="9 14" id="KW-0274">FAD</keyword>
<evidence type="ECO:0000256" key="1">
    <source>
        <dbReference type="ARBA" id="ARBA00004726"/>
    </source>
</evidence>
<keyword evidence="10 14" id="KW-0067">ATP-binding</keyword>
<comment type="catalytic activity">
    <reaction evidence="12 14">
        <text>riboflavin + ATP = FMN + ADP + H(+)</text>
        <dbReference type="Rhea" id="RHEA:14357"/>
        <dbReference type="ChEBI" id="CHEBI:15378"/>
        <dbReference type="ChEBI" id="CHEBI:30616"/>
        <dbReference type="ChEBI" id="CHEBI:57986"/>
        <dbReference type="ChEBI" id="CHEBI:58210"/>
        <dbReference type="ChEBI" id="CHEBI:456216"/>
        <dbReference type="EC" id="2.7.1.26"/>
    </reaction>
</comment>
<keyword evidence="7 14" id="KW-0547">Nucleotide-binding</keyword>
<dbReference type="NCBIfam" id="NF004162">
    <property type="entry name" value="PRK05627.1-5"/>
    <property type="match status" value="1"/>
</dbReference>
<evidence type="ECO:0000256" key="4">
    <source>
        <dbReference type="ARBA" id="ARBA00022643"/>
    </source>
</evidence>
<dbReference type="EC" id="2.7.7.2" evidence="14"/>
<evidence type="ECO:0000256" key="6">
    <source>
        <dbReference type="ARBA" id="ARBA00022695"/>
    </source>
</evidence>
<keyword evidence="17" id="KW-1185">Reference proteome</keyword>
<dbReference type="NCBIfam" id="NF004160">
    <property type="entry name" value="PRK05627.1-3"/>
    <property type="match status" value="1"/>
</dbReference>
<dbReference type="PIRSF" id="PIRSF004491">
    <property type="entry name" value="FAD_Synth"/>
    <property type="match status" value="1"/>
</dbReference>
<dbReference type="SUPFAM" id="SSF52374">
    <property type="entry name" value="Nucleotidylyl transferase"/>
    <property type="match status" value="1"/>
</dbReference>
<evidence type="ECO:0000256" key="10">
    <source>
        <dbReference type="ARBA" id="ARBA00022840"/>
    </source>
</evidence>
<dbReference type="InterPro" id="IPR015864">
    <property type="entry name" value="FAD_synthase"/>
</dbReference>
<dbReference type="Gene3D" id="3.40.50.620">
    <property type="entry name" value="HUPs"/>
    <property type="match status" value="1"/>
</dbReference>
<dbReference type="CDD" id="cd02064">
    <property type="entry name" value="FAD_synthetase_N"/>
    <property type="match status" value="1"/>
</dbReference>